<dbReference type="EMBL" id="JAJCNI010000004">
    <property type="protein sequence ID" value="MCB6517023.1"/>
    <property type="molecule type" value="Genomic_DNA"/>
</dbReference>
<proteinExistence type="predicted"/>
<reference evidence="1" key="1">
    <citation type="submission" date="2021-10" db="EMBL/GenBank/DDBJ databases">
        <title>Collection of gut derived symbiotic bacterial strains cultured from healthy donors.</title>
        <authorList>
            <person name="Lin H."/>
            <person name="Littmann E."/>
            <person name="Kohout C."/>
            <person name="Pamer E.G."/>
        </authorList>
    </citation>
    <scope>NUCLEOTIDE SEQUENCE</scope>
    <source>
        <strain evidence="1">DFI.2.94</strain>
    </source>
</reference>
<evidence type="ECO:0000313" key="3">
    <source>
        <dbReference type="EMBL" id="WET62824.1"/>
    </source>
</evidence>
<dbReference type="Proteomes" id="UP001221009">
    <property type="component" value="Chromosome"/>
</dbReference>
<protein>
    <submittedName>
        <fullName evidence="1">Uncharacterized protein</fullName>
    </submittedName>
</protein>
<dbReference type="Proteomes" id="UP001211522">
    <property type="component" value="Unassembled WGS sequence"/>
</dbReference>
<dbReference type="Proteomes" id="UP001198806">
    <property type="component" value="Unassembled WGS sequence"/>
</dbReference>
<sequence>MMKFDFLINIIFSHEYYNECIPSEIFEIEPRRTNRVVLGGPKYPFRQTGRNQYALIGDREELLDHLSTSPDGLNLEFQAHSKDPNFLLYTQSLLPEELNDSDIQLSVIDNRLNRLNVIIHVTKELLKTKCPIQKEIHYHTKEAYWDFILIPRNPENASMDIFMEDNGPENISFKNPEQIRFMNKDIFRISTEYPIKIKEESYYQRRSDITIYEKREYAKRMLLRHVPVPSLGRFLIKELQSTENSIIQILYI</sequence>
<organism evidence="1 4">
    <name type="scientific">Parabacteroides distasonis</name>
    <dbReference type="NCBI Taxonomy" id="823"/>
    <lineage>
        <taxon>Bacteria</taxon>
        <taxon>Pseudomonadati</taxon>
        <taxon>Bacteroidota</taxon>
        <taxon>Bacteroidia</taxon>
        <taxon>Bacteroidales</taxon>
        <taxon>Tannerellaceae</taxon>
        <taxon>Parabacteroides</taxon>
    </lineage>
</organism>
<reference evidence="3" key="3">
    <citation type="submission" date="2023-03" db="EMBL/GenBank/DDBJ databases">
        <title>Parabacteroides distasonis, a bacteria resistant against UC.</title>
        <authorList>
            <person name="Dai W."/>
        </authorList>
    </citation>
    <scope>NUCLEOTIDE SEQUENCE</scope>
    <source>
        <strain evidence="3">F1-28</strain>
    </source>
</reference>
<gene>
    <name evidence="1" type="ORF">LI194_04335</name>
    <name evidence="3" type="ORF">P2T59_14080</name>
    <name evidence="2" type="ORF">PN612_04725</name>
</gene>
<dbReference type="EMBL" id="CP120353">
    <property type="protein sequence ID" value="WET62824.1"/>
    <property type="molecule type" value="Genomic_DNA"/>
</dbReference>
<dbReference type="AlphaFoldDB" id="A0AAP2VJG7"/>
<reference evidence="2" key="2">
    <citation type="submission" date="2023-01" db="EMBL/GenBank/DDBJ databases">
        <title>Human gut microbiome strain richness.</title>
        <authorList>
            <person name="Chen-Liaw A."/>
        </authorList>
    </citation>
    <scope>NUCLEOTIDE SEQUENCE</scope>
    <source>
        <strain evidence="2">D35st1_E5_D35t1_190705</strain>
    </source>
</reference>
<dbReference type="EMBL" id="JAQMPX010000034">
    <property type="protein sequence ID" value="MDB9137816.1"/>
    <property type="molecule type" value="Genomic_DNA"/>
</dbReference>
<evidence type="ECO:0000313" key="2">
    <source>
        <dbReference type="EMBL" id="MDB9137816.1"/>
    </source>
</evidence>
<evidence type="ECO:0000313" key="4">
    <source>
        <dbReference type="Proteomes" id="UP001198806"/>
    </source>
</evidence>
<name>A0AAP2VJG7_PARDI</name>
<evidence type="ECO:0000313" key="1">
    <source>
        <dbReference type="EMBL" id="MCB6517023.1"/>
    </source>
</evidence>
<accession>A0AAP2VJG7</accession>